<name>A0ACD5WVZ4_AVESA</name>
<protein>
    <submittedName>
        <fullName evidence="1">Uncharacterized protein</fullName>
    </submittedName>
</protein>
<reference evidence="1" key="1">
    <citation type="submission" date="2021-05" db="EMBL/GenBank/DDBJ databases">
        <authorList>
            <person name="Scholz U."/>
            <person name="Mascher M."/>
            <person name="Fiebig A."/>
        </authorList>
    </citation>
    <scope>NUCLEOTIDE SEQUENCE [LARGE SCALE GENOMIC DNA]</scope>
</reference>
<accession>A0ACD5WVZ4</accession>
<evidence type="ECO:0000313" key="1">
    <source>
        <dbReference type="EnsemblPlants" id="AVESA.00010b.r2.4CG1285270.1.CDS"/>
    </source>
</evidence>
<dbReference type="EnsemblPlants" id="AVESA.00010b.r2.4CG1285270.1">
    <property type="protein sequence ID" value="AVESA.00010b.r2.4CG1285270.1.CDS"/>
    <property type="gene ID" value="AVESA.00010b.r2.4CG1285270"/>
</dbReference>
<keyword evidence="2" id="KW-1185">Reference proteome</keyword>
<sequence length="183" mass="21079">MDRQSERLLLRRVYAFLKSRKLHRAAHALEKEARLQFDWPRVGSMIDEGRWRSADEYVSAFLGDRTTPEASATQFLVRFQRFVRALKRGDEAWARRCLAVLGDRSALDAHRDDARSRRSCNLAFLRSIFQNDGFAILTDDDAELKRLQRAASLGLRRYARPHRSRQRSSASDDKPDARAAASS</sequence>
<organism evidence="1 2">
    <name type="scientific">Avena sativa</name>
    <name type="common">Oat</name>
    <dbReference type="NCBI Taxonomy" id="4498"/>
    <lineage>
        <taxon>Eukaryota</taxon>
        <taxon>Viridiplantae</taxon>
        <taxon>Streptophyta</taxon>
        <taxon>Embryophyta</taxon>
        <taxon>Tracheophyta</taxon>
        <taxon>Spermatophyta</taxon>
        <taxon>Magnoliopsida</taxon>
        <taxon>Liliopsida</taxon>
        <taxon>Poales</taxon>
        <taxon>Poaceae</taxon>
        <taxon>BOP clade</taxon>
        <taxon>Pooideae</taxon>
        <taxon>Poodae</taxon>
        <taxon>Poeae</taxon>
        <taxon>Poeae Chloroplast Group 1 (Aveneae type)</taxon>
        <taxon>Aveninae</taxon>
        <taxon>Avena</taxon>
    </lineage>
</organism>
<reference evidence="1" key="2">
    <citation type="submission" date="2025-09" db="UniProtKB">
        <authorList>
            <consortium name="EnsemblPlants"/>
        </authorList>
    </citation>
    <scope>IDENTIFICATION</scope>
</reference>
<proteinExistence type="predicted"/>
<evidence type="ECO:0000313" key="2">
    <source>
        <dbReference type="Proteomes" id="UP001732700"/>
    </source>
</evidence>
<dbReference type="Proteomes" id="UP001732700">
    <property type="component" value="Chromosome 4C"/>
</dbReference>